<dbReference type="EMBL" id="KB300512">
    <property type="protein sequence ID" value="ELU06586.1"/>
    <property type="molecule type" value="Genomic_DNA"/>
</dbReference>
<dbReference type="EnsemblMetazoa" id="CapteT227614">
    <property type="protein sequence ID" value="CapteP227614"/>
    <property type="gene ID" value="CapteG227614"/>
</dbReference>
<organism evidence="1">
    <name type="scientific">Capitella teleta</name>
    <name type="common">Polychaete worm</name>
    <dbReference type="NCBI Taxonomy" id="283909"/>
    <lineage>
        <taxon>Eukaryota</taxon>
        <taxon>Metazoa</taxon>
        <taxon>Spiralia</taxon>
        <taxon>Lophotrochozoa</taxon>
        <taxon>Annelida</taxon>
        <taxon>Polychaeta</taxon>
        <taxon>Sedentaria</taxon>
        <taxon>Scolecida</taxon>
        <taxon>Capitellidae</taxon>
        <taxon>Capitella</taxon>
    </lineage>
</organism>
<evidence type="ECO:0000313" key="1">
    <source>
        <dbReference type="EMBL" id="ELU06586.1"/>
    </source>
</evidence>
<evidence type="ECO:0000313" key="2">
    <source>
        <dbReference type="EnsemblMetazoa" id="CapteP227614"/>
    </source>
</evidence>
<accession>R7UT91</accession>
<keyword evidence="3" id="KW-1185">Reference proteome</keyword>
<protein>
    <recommendedName>
        <fullName evidence="4">Glycosyl transferase family 1 domain-containing protein</fullName>
    </recommendedName>
</protein>
<dbReference type="CDD" id="cd01635">
    <property type="entry name" value="Glycosyltransferase_GTB-type"/>
    <property type="match status" value="1"/>
</dbReference>
<dbReference type="HOGENOM" id="CLU_470308_0_0_1"/>
<dbReference type="AlphaFoldDB" id="R7UT91"/>
<reference evidence="2" key="3">
    <citation type="submission" date="2015-06" db="UniProtKB">
        <authorList>
            <consortium name="EnsemblMetazoa"/>
        </authorList>
    </citation>
    <scope>IDENTIFICATION</scope>
</reference>
<sequence>MPSQKVNTDSSGRVILLLSDCWSNIRDGIAGINKSLAQSLAMYKGIRLYSAVFTEASKLSQAAIKEASESNVILFSLASNGTSSQELYKSFNADPCAYLSDLKERIPNVHQIVGHVPVTGRACLAIRDQLYPQAKVVLFFHIVPREISWLGDNIPFDMLSESELVNLGEQADYVYSITEKLHWFNTAKFRNRAKQSVDHHLFLPQCSKEVFSITREKQTGKTPTILVMADGRAVDPWLGLDIAACAVNKVVKALPPGQKITLVVRGVAEDRIEETRNSLSEFIDQPDVTLEVLAYGSQQDYFNDLRRCTLCLVPNRAEPFGYTGLHALSAGVPTLLSEHCALASVVKRLTLEPNYAIVPVTPSTNSVLQDASVWRDRILDRLQDLDTAHGRALQLQTALKRDEDTKESHDNFIALCLGGIRLKLEAESLSFILSQDEEKELPLTRTFNRFLSSTLKQCWRYKHHPLTTEADLLPLVPRVRLPIAELRDSVINKIEDRDRRIVDIDKQCGSLIVFCPTVDALSDLWAMCDRINEAMSTRLVNGEDNQILRNFRLKEANLRTVISGPEYLRYKGELRDTEAL</sequence>
<reference evidence="1 3" key="2">
    <citation type="journal article" date="2013" name="Nature">
        <title>Insights into bilaterian evolution from three spiralian genomes.</title>
        <authorList>
            <person name="Simakov O."/>
            <person name="Marletaz F."/>
            <person name="Cho S.J."/>
            <person name="Edsinger-Gonzales E."/>
            <person name="Havlak P."/>
            <person name="Hellsten U."/>
            <person name="Kuo D.H."/>
            <person name="Larsson T."/>
            <person name="Lv J."/>
            <person name="Arendt D."/>
            <person name="Savage R."/>
            <person name="Osoegawa K."/>
            <person name="de Jong P."/>
            <person name="Grimwood J."/>
            <person name="Chapman J.A."/>
            <person name="Shapiro H."/>
            <person name="Aerts A."/>
            <person name="Otillar R.P."/>
            <person name="Terry A.Y."/>
            <person name="Boore J.L."/>
            <person name="Grigoriev I.V."/>
            <person name="Lindberg D.R."/>
            <person name="Seaver E.C."/>
            <person name="Weisblat D.A."/>
            <person name="Putnam N.H."/>
            <person name="Rokhsar D.S."/>
        </authorList>
    </citation>
    <scope>NUCLEOTIDE SEQUENCE</scope>
    <source>
        <strain evidence="1 3">I ESC-2004</strain>
    </source>
</reference>
<dbReference type="OrthoDB" id="6283401at2759"/>
<dbReference type="OMA" id="HSAITSQ"/>
<dbReference type="Pfam" id="PF20706">
    <property type="entry name" value="GT4-conflict"/>
    <property type="match status" value="1"/>
</dbReference>
<dbReference type="EMBL" id="AMQN01007361">
    <property type="status" value="NOT_ANNOTATED_CDS"/>
    <property type="molecule type" value="Genomic_DNA"/>
</dbReference>
<reference evidence="3" key="1">
    <citation type="submission" date="2012-12" db="EMBL/GenBank/DDBJ databases">
        <authorList>
            <person name="Hellsten U."/>
            <person name="Grimwood J."/>
            <person name="Chapman J.A."/>
            <person name="Shapiro H."/>
            <person name="Aerts A."/>
            <person name="Otillar R.P."/>
            <person name="Terry A.Y."/>
            <person name="Boore J.L."/>
            <person name="Simakov O."/>
            <person name="Marletaz F."/>
            <person name="Cho S.-J."/>
            <person name="Edsinger-Gonzales E."/>
            <person name="Havlak P."/>
            <person name="Kuo D.-H."/>
            <person name="Larsson T."/>
            <person name="Lv J."/>
            <person name="Arendt D."/>
            <person name="Savage R."/>
            <person name="Osoegawa K."/>
            <person name="de Jong P."/>
            <person name="Lindberg D.R."/>
            <person name="Seaver E.C."/>
            <person name="Weisblat D.A."/>
            <person name="Putnam N.H."/>
            <person name="Grigoriev I.V."/>
            <person name="Rokhsar D.S."/>
        </authorList>
    </citation>
    <scope>NUCLEOTIDE SEQUENCE</scope>
    <source>
        <strain evidence="3">I ESC-2004</strain>
    </source>
</reference>
<dbReference type="Proteomes" id="UP000014760">
    <property type="component" value="Unassembled WGS sequence"/>
</dbReference>
<gene>
    <name evidence="1" type="ORF">CAPTEDRAFT_227614</name>
</gene>
<evidence type="ECO:0008006" key="4">
    <source>
        <dbReference type="Google" id="ProtNLM"/>
    </source>
</evidence>
<name>R7UT91_CAPTE</name>
<proteinExistence type="predicted"/>
<dbReference type="Gene3D" id="3.40.50.2000">
    <property type="entry name" value="Glycogen Phosphorylase B"/>
    <property type="match status" value="1"/>
</dbReference>
<dbReference type="SUPFAM" id="SSF53756">
    <property type="entry name" value="UDP-Glycosyltransferase/glycogen phosphorylase"/>
    <property type="match status" value="1"/>
</dbReference>
<evidence type="ECO:0000313" key="3">
    <source>
        <dbReference type="Proteomes" id="UP000014760"/>
    </source>
</evidence>